<name>A0A8S4GFC1_PLUXY</name>
<organism evidence="2 3">
    <name type="scientific">Plutella xylostella</name>
    <name type="common">Diamondback moth</name>
    <name type="synonym">Plutella maculipennis</name>
    <dbReference type="NCBI Taxonomy" id="51655"/>
    <lineage>
        <taxon>Eukaryota</taxon>
        <taxon>Metazoa</taxon>
        <taxon>Ecdysozoa</taxon>
        <taxon>Arthropoda</taxon>
        <taxon>Hexapoda</taxon>
        <taxon>Insecta</taxon>
        <taxon>Pterygota</taxon>
        <taxon>Neoptera</taxon>
        <taxon>Endopterygota</taxon>
        <taxon>Lepidoptera</taxon>
        <taxon>Glossata</taxon>
        <taxon>Ditrysia</taxon>
        <taxon>Yponomeutoidea</taxon>
        <taxon>Plutellidae</taxon>
        <taxon>Plutella</taxon>
    </lineage>
</organism>
<dbReference type="AlphaFoldDB" id="A0A8S4GFC1"/>
<gene>
    <name evidence="2" type="ORF">PLXY2_LOCUS16900</name>
</gene>
<protein>
    <submittedName>
        <fullName evidence="2">(diamondback moth) hypothetical protein</fullName>
    </submittedName>
</protein>
<dbReference type="EMBL" id="CAJHNJ030000700">
    <property type="protein sequence ID" value="CAG9138647.1"/>
    <property type="molecule type" value="Genomic_DNA"/>
</dbReference>
<feature type="region of interest" description="Disordered" evidence="1">
    <location>
        <begin position="85"/>
        <end position="124"/>
    </location>
</feature>
<accession>A0A8S4GFC1</accession>
<feature type="region of interest" description="Disordered" evidence="1">
    <location>
        <begin position="163"/>
        <end position="209"/>
    </location>
</feature>
<dbReference type="Proteomes" id="UP000653454">
    <property type="component" value="Unassembled WGS sequence"/>
</dbReference>
<comment type="caution">
    <text evidence="2">The sequence shown here is derived from an EMBL/GenBank/DDBJ whole genome shotgun (WGS) entry which is preliminary data.</text>
</comment>
<evidence type="ECO:0000256" key="1">
    <source>
        <dbReference type="SAM" id="MobiDB-lite"/>
    </source>
</evidence>
<sequence length="231" mass="25441">MTAVKRRSDMRQLESMFGGLGLAGRRSPRVTSVVEPDPHCDVHGRRSPSHHRSSLYLHSRESTPGHYRDSVSPVNGLIIRRRESLGSPGPRELEHPASFPSLLRAPRRETPSPTPRCPSSRHSMGSYPALARQLGYSCVSYSRPDSALSSCSVRDMKRDYVGSMSSLSRKSSVDTRKSSSDSLDHWQPLSWDSDHTTSPSSPKTFEPLIYGYKSADERSAAAGNPGDTMTA</sequence>
<evidence type="ECO:0000313" key="2">
    <source>
        <dbReference type="EMBL" id="CAG9138647.1"/>
    </source>
</evidence>
<feature type="region of interest" description="Disordered" evidence="1">
    <location>
        <begin position="20"/>
        <end position="54"/>
    </location>
</feature>
<evidence type="ECO:0000313" key="3">
    <source>
        <dbReference type="Proteomes" id="UP000653454"/>
    </source>
</evidence>
<proteinExistence type="predicted"/>
<feature type="compositionally biased region" description="Basic and acidic residues" evidence="1">
    <location>
        <begin position="171"/>
        <end position="184"/>
    </location>
</feature>
<reference evidence="2" key="1">
    <citation type="submission" date="2020-11" db="EMBL/GenBank/DDBJ databases">
        <authorList>
            <person name="Whiteford S."/>
        </authorList>
    </citation>
    <scope>NUCLEOTIDE SEQUENCE</scope>
</reference>
<keyword evidence="3" id="KW-1185">Reference proteome</keyword>